<evidence type="ECO:0000313" key="11">
    <source>
        <dbReference type="Proteomes" id="UP000240009"/>
    </source>
</evidence>
<dbReference type="Pfam" id="PF02384">
    <property type="entry name" value="N6_Mtase"/>
    <property type="match status" value="1"/>
</dbReference>
<keyword evidence="6" id="KW-0680">Restriction system</keyword>
<dbReference type="InterPro" id="IPR051537">
    <property type="entry name" value="DNA_Adenine_Mtase"/>
</dbReference>
<dbReference type="PANTHER" id="PTHR42933:SF1">
    <property type="entry name" value="SITE-SPECIFIC DNA-METHYLTRANSFERASE (ADENINE-SPECIFIC)"/>
    <property type="match status" value="1"/>
</dbReference>
<dbReference type="Proteomes" id="UP000240009">
    <property type="component" value="Unassembled WGS sequence"/>
</dbReference>
<evidence type="ECO:0000313" key="10">
    <source>
        <dbReference type="EMBL" id="PQO40756.1"/>
    </source>
</evidence>
<dbReference type="GO" id="GO:0009007">
    <property type="term" value="F:site-specific DNA-methyltransferase (adenine-specific) activity"/>
    <property type="evidence" value="ECO:0007669"/>
    <property type="project" value="UniProtKB-EC"/>
</dbReference>
<feature type="domain" description="DNA methylase adenine-specific" evidence="9">
    <location>
        <begin position="90"/>
        <end position="180"/>
    </location>
</feature>
<dbReference type="GO" id="GO:0008170">
    <property type="term" value="F:N-methyltransferase activity"/>
    <property type="evidence" value="ECO:0007669"/>
    <property type="project" value="InterPro"/>
</dbReference>
<evidence type="ECO:0000256" key="7">
    <source>
        <dbReference type="ARBA" id="ARBA00047942"/>
    </source>
</evidence>
<feature type="region of interest" description="Disordered" evidence="8">
    <location>
        <begin position="220"/>
        <end position="250"/>
    </location>
</feature>
<evidence type="ECO:0000256" key="6">
    <source>
        <dbReference type="ARBA" id="ARBA00022747"/>
    </source>
</evidence>
<evidence type="ECO:0000256" key="3">
    <source>
        <dbReference type="ARBA" id="ARBA00022603"/>
    </source>
</evidence>
<reference evidence="10 11" key="1">
    <citation type="submission" date="2018-02" db="EMBL/GenBank/DDBJ databases">
        <title>Comparative genomes isolates from brazilian mangrove.</title>
        <authorList>
            <person name="Araujo J.E."/>
            <person name="Taketani R.G."/>
            <person name="Silva M.C.P."/>
            <person name="Loureco M.V."/>
            <person name="Andreote F.D."/>
        </authorList>
    </citation>
    <scope>NUCLEOTIDE SEQUENCE [LARGE SCALE GENOMIC DNA]</scope>
    <source>
        <strain evidence="10 11">HEX-2 MGV</strain>
    </source>
</reference>
<dbReference type="SUPFAM" id="SSF53335">
    <property type="entry name" value="S-adenosyl-L-methionine-dependent methyltransferases"/>
    <property type="match status" value="1"/>
</dbReference>
<dbReference type="InterPro" id="IPR003356">
    <property type="entry name" value="DNA_methylase_A-5"/>
</dbReference>
<accession>A0A2S8G8H7</accession>
<dbReference type="AlphaFoldDB" id="A0A2S8G8H7"/>
<keyword evidence="4 10" id="KW-0808">Transferase</keyword>
<keyword evidence="5" id="KW-0949">S-adenosyl-L-methionine</keyword>
<evidence type="ECO:0000256" key="1">
    <source>
        <dbReference type="ARBA" id="ARBA00006594"/>
    </source>
</evidence>
<comment type="catalytic activity">
    <reaction evidence="7">
        <text>a 2'-deoxyadenosine in DNA + S-adenosyl-L-methionine = an N(6)-methyl-2'-deoxyadenosine in DNA + S-adenosyl-L-homocysteine + H(+)</text>
        <dbReference type="Rhea" id="RHEA:15197"/>
        <dbReference type="Rhea" id="RHEA-COMP:12418"/>
        <dbReference type="Rhea" id="RHEA-COMP:12419"/>
        <dbReference type="ChEBI" id="CHEBI:15378"/>
        <dbReference type="ChEBI" id="CHEBI:57856"/>
        <dbReference type="ChEBI" id="CHEBI:59789"/>
        <dbReference type="ChEBI" id="CHEBI:90615"/>
        <dbReference type="ChEBI" id="CHEBI:90616"/>
        <dbReference type="EC" id="2.1.1.72"/>
    </reaction>
</comment>
<name>A0A2S8G8H7_9BACT</name>
<dbReference type="GO" id="GO:0003677">
    <property type="term" value="F:DNA binding"/>
    <property type="evidence" value="ECO:0007669"/>
    <property type="project" value="InterPro"/>
</dbReference>
<evidence type="ECO:0000256" key="4">
    <source>
        <dbReference type="ARBA" id="ARBA00022679"/>
    </source>
</evidence>
<dbReference type="Gene3D" id="3.40.50.150">
    <property type="entry name" value="Vaccinia Virus protein VP39"/>
    <property type="match status" value="1"/>
</dbReference>
<feature type="compositionally biased region" description="Pro residues" evidence="8">
    <location>
        <begin position="229"/>
        <end position="241"/>
    </location>
</feature>
<dbReference type="GO" id="GO:0009307">
    <property type="term" value="P:DNA restriction-modification system"/>
    <property type="evidence" value="ECO:0007669"/>
    <property type="project" value="UniProtKB-KW"/>
</dbReference>
<evidence type="ECO:0000256" key="8">
    <source>
        <dbReference type="SAM" id="MobiDB-lite"/>
    </source>
</evidence>
<dbReference type="PANTHER" id="PTHR42933">
    <property type="entry name" value="SLR6095 PROTEIN"/>
    <property type="match status" value="1"/>
</dbReference>
<keyword evidence="3 10" id="KW-0489">Methyltransferase</keyword>
<comment type="similarity">
    <text evidence="1">Belongs to the N(4)/N(6)-methyltransferase family.</text>
</comment>
<evidence type="ECO:0000256" key="2">
    <source>
        <dbReference type="ARBA" id="ARBA00011900"/>
    </source>
</evidence>
<protein>
    <recommendedName>
        <fullName evidence="2">site-specific DNA-methyltransferase (adenine-specific)</fullName>
        <ecNumber evidence="2">2.1.1.72</ecNumber>
    </recommendedName>
</protein>
<organism evidence="10 11">
    <name type="scientific">Blastopirellula marina</name>
    <dbReference type="NCBI Taxonomy" id="124"/>
    <lineage>
        <taxon>Bacteria</taxon>
        <taxon>Pseudomonadati</taxon>
        <taxon>Planctomycetota</taxon>
        <taxon>Planctomycetia</taxon>
        <taxon>Pirellulales</taxon>
        <taxon>Pirellulaceae</taxon>
        <taxon>Blastopirellula</taxon>
    </lineage>
</organism>
<evidence type="ECO:0000256" key="5">
    <source>
        <dbReference type="ARBA" id="ARBA00022691"/>
    </source>
</evidence>
<dbReference type="EC" id="2.1.1.72" evidence="2"/>
<dbReference type="PRINTS" id="PR00507">
    <property type="entry name" value="N12N6MTFRASE"/>
</dbReference>
<sequence>MAKEQLFIAGSRKVLDHIETAGEKAGLGRGEAFSDFLTFVRCSLSGGTAEEEYLKTVAKGYAKGKKGQRGIDAIVRAFATLVNVMEETGQDVLGDIFQGAISYGEHSLYLTPDAVTFLMAELTVDADDSQERKSVCDPACGSGRFLLAIGKKYPRWDYTGQDIDPRCTAMTSINMGLNGLYGWAVTQNSLSLEVSRVFKIGFHLRGGVIREVPVAQSPFNYAASGQKPPSKPTINDPPEPPNGTTQLDLF</sequence>
<gene>
    <name evidence="10" type="ORF">C5Y96_01265</name>
</gene>
<evidence type="ECO:0000259" key="9">
    <source>
        <dbReference type="Pfam" id="PF02384"/>
    </source>
</evidence>
<proteinExistence type="inferred from homology"/>
<dbReference type="EMBL" id="PUIA01000012">
    <property type="protein sequence ID" value="PQO40756.1"/>
    <property type="molecule type" value="Genomic_DNA"/>
</dbReference>
<dbReference type="InterPro" id="IPR029063">
    <property type="entry name" value="SAM-dependent_MTases_sf"/>
</dbReference>
<dbReference type="GO" id="GO:0032259">
    <property type="term" value="P:methylation"/>
    <property type="evidence" value="ECO:0007669"/>
    <property type="project" value="UniProtKB-KW"/>
</dbReference>
<comment type="caution">
    <text evidence="10">The sequence shown here is derived from an EMBL/GenBank/DDBJ whole genome shotgun (WGS) entry which is preliminary data.</text>
</comment>